<evidence type="ECO:0000256" key="10">
    <source>
        <dbReference type="ARBA" id="ARBA00044508"/>
    </source>
</evidence>
<dbReference type="CDD" id="cd20354">
    <property type="entry name" value="Rcat_RBR_RNF14"/>
    <property type="match status" value="1"/>
</dbReference>
<dbReference type="SUPFAM" id="SSF57850">
    <property type="entry name" value="RING/U-box"/>
    <property type="match status" value="3"/>
</dbReference>
<organism evidence="15 16">
    <name type="scientific">Pseudozyma flocculosa</name>
    <dbReference type="NCBI Taxonomy" id="84751"/>
    <lineage>
        <taxon>Eukaryota</taxon>
        <taxon>Fungi</taxon>
        <taxon>Dikarya</taxon>
        <taxon>Basidiomycota</taxon>
        <taxon>Ustilaginomycotina</taxon>
        <taxon>Ustilaginomycetes</taxon>
        <taxon>Ustilaginales</taxon>
        <taxon>Ustilaginaceae</taxon>
        <taxon>Pseudozyma</taxon>
    </lineage>
</organism>
<feature type="compositionally biased region" description="Low complexity" evidence="12">
    <location>
        <begin position="365"/>
        <end position="375"/>
    </location>
</feature>
<dbReference type="InterPro" id="IPR006575">
    <property type="entry name" value="RWD_dom"/>
</dbReference>
<dbReference type="Proteomes" id="UP000323386">
    <property type="component" value="Unassembled WGS sequence"/>
</dbReference>
<comment type="similarity">
    <text evidence="10">Belongs to the RBR family. RNF14 subfamily.</text>
</comment>
<evidence type="ECO:0000259" key="13">
    <source>
        <dbReference type="PROSITE" id="PS50089"/>
    </source>
</evidence>
<evidence type="ECO:0000256" key="1">
    <source>
        <dbReference type="ARBA" id="ARBA00001798"/>
    </source>
</evidence>
<proteinExistence type="inferred from homology"/>
<dbReference type="EMBL" id="OOIP01000010">
    <property type="protein sequence ID" value="SPO38477.1"/>
    <property type="molecule type" value="Genomic_DNA"/>
</dbReference>
<dbReference type="SMART" id="SM00647">
    <property type="entry name" value="IBR"/>
    <property type="match status" value="2"/>
</dbReference>
<gene>
    <name evidence="15" type="ORF">PSFLO_03955</name>
</gene>
<dbReference type="GO" id="GO:0061630">
    <property type="term" value="F:ubiquitin protein ligase activity"/>
    <property type="evidence" value="ECO:0007669"/>
    <property type="project" value="UniProtKB-EC"/>
</dbReference>
<dbReference type="PROSITE" id="PS50089">
    <property type="entry name" value="ZF_RING_2"/>
    <property type="match status" value="1"/>
</dbReference>
<dbReference type="InterPro" id="IPR016135">
    <property type="entry name" value="UBQ-conjugating_enzyme/RWD"/>
</dbReference>
<dbReference type="GO" id="GO:0008270">
    <property type="term" value="F:zinc ion binding"/>
    <property type="evidence" value="ECO:0007669"/>
    <property type="project" value="UniProtKB-KW"/>
</dbReference>
<feature type="domain" description="RING-type" evidence="14">
    <location>
        <begin position="288"/>
        <end position="594"/>
    </location>
</feature>
<keyword evidence="8" id="KW-0833">Ubl conjugation pathway</keyword>
<evidence type="ECO:0000256" key="6">
    <source>
        <dbReference type="ARBA" id="ARBA00022737"/>
    </source>
</evidence>
<dbReference type="OrthoDB" id="1431934at2759"/>
<evidence type="ECO:0000256" key="3">
    <source>
        <dbReference type="ARBA" id="ARBA00012251"/>
    </source>
</evidence>
<feature type="compositionally biased region" description="Polar residues" evidence="12">
    <location>
        <begin position="102"/>
        <end position="113"/>
    </location>
</feature>
<keyword evidence="6" id="KW-0677">Repeat</keyword>
<evidence type="ECO:0000256" key="5">
    <source>
        <dbReference type="ARBA" id="ARBA00022723"/>
    </source>
</evidence>
<sequence length="624" mass="67803">MAAASSSSPTSTAAPQDECNQMQQDEILALDSIYNDPSLGSDTAAAAASTSTAKGEAHASQDTRARLVIERNQPGSPPILCLVLPGLEDGVAQLHLNLQVHQKNSSSAPTNGLNGLPPKPSGQARPPSAITPILPARPPTIRKLPPLAHLPPVVLRVRLPATYPLQTAPELLSLEAAWLSKGVGGGGSPSLWIQRRLQEQYDELGGSEVLWAWAQWLAEGMWEELLLAPGSTSPADLPFSAHHDGAQAADACELAFDEYLASPDDTPLLAATLLSHSRLCTRDDFDTSSFDCGICLENRKGRKCTRLEGCGHVFCSECLVAYLSMLVDEGFHRQAKRCPDPECVKMRGEMEKRGEDPEADAAMASSSSSSSTPGARRADDDGDNNDAAPSASATPPRAATVRGSISRPELATILTPEQLHRLDRLTTKARLESDPSITYCPRSDCQSAVVRKPGDEGIWERFRQCQECGMSFCAWCGRSWHGTNPCPVSFHADLVQKYRGLADGSDEKRQMELSFGKATLLKLVEKWEEEEKTRQWMKDFTTPCPTCSICIEKSYGMTCQSCRTHYCYLCGKSISATNPYLHFNTPGAGCYNRLFDGLMPGAPQVDEDGRPIDMADLIPWEEIL</sequence>
<evidence type="ECO:0000259" key="14">
    <source>
        <dbReference type="PROSITE" id="PS51873"/>
    </source>
</evidence>
<dbReference type="Pfam" id="PF01485">
    <property type="entry name" value="IBR"/>
    <property type="match status" value="1"/>
</dbReference>
<evidence type="ECO:0000256" key="7">
    <source>
        <dbReference type="ARBA" id="ARBA00022771"/>
    </source>
</evidence>
<name>A0A5C3F473_9BASI</name>
<dbReference type="SUPFAM" id="SSF54495">
    <property type="entry name" value="UBC-like"/>
    <property type="match status" value="1"/>
</dbReference>
<comment type="pathway">
    <text evidence="2">Protein modification; protein ubiquitination.</text>
</comment>
<dbReference type="Gene3D" id="3.10.110.10">
    <property type="entry name" value="Ubiquitin Conjugating Enzyme"/>
    <property type="match status" value="1"/>
</dbReference>
<dbReference type="PROSITE" id="PS00518">
    <property type="entry name" value="ZF_RING_1"/>
    <property type="match status" value="1"/>
</dbReference>
<accession>A0A5C3F473</accession>
<dbReference type="InterPro" id="IPR017907">
    <property type="entry name" value="Znf_RING_CS"/>
</dbReference>
<dbReference type="Gene3D" id="1.20.120.1750">
    <property type="match status" value="1"/>
</dbReference>
<evidence type="ECO:0000256" key="9">
    <source>
        <dbReference type="ARBA" id="ARBA00022833"/>
    </source>
</evidence>
<feature type="compositionally biased region" description="Low complexity" evidence="12">
    <location>
        <begin position="1"/>
        <end position="15"/>
    </location>
</feature>
<dbReference type="CDD" id="cd20341">
    <property type="entry name" value="BRcat_RBR_RNF14"/>
    <property type="match status" value="1"/>
</dbReference>
<dbReference type="PANTHER" id="PTHR11685">
    <property type="entry name" value="RBR FAMILY RING FINGER AND IBR DOMAIN-CONTAINING"/>
    <property type="match status" value="1"/>
</dbReference>
<evidence type="ECO:0000256" key="11">
    <source>
        <dbReference type="PROSITE-ProRule" id="PRU00175"/>
    </source>
</evidence>
<evidence type="ECO:0000313" key="16">
    <source>
        <dbReference type="Proteomes" id="UP000323386"/>
    </source>
</evidence>
<dbReference type="EC" id="2.3.2.31" evidence="3"/>
<dbReference type="InterPro" id="IPR002867">
    <property type="entry name" value="IBR_dom"/>
</dbReference>
<dbReference type="GO" id="GO:0016567">
    <property type="term" value="P:protein ubiquitination"/>
    <property type="evidence" value="ECO:0007669"/>
    <property type="project" value="InterPro"/>
</dbReference>
<dbReference type="Pfam" id="PF05773">
    <property type="entry name" value="RWD"/>
    <property type="match status" value="1"/>
</dbReference>
<feature type="region of interest" description="Disordered" evidence="12">
    <location>
        <begin position="350"/>
        <end position="409"/>
    </location>
</feature>
<keyword evidence="9" id="KW-0862">Zinc</keyword>
<feature type="region of interest" description="Disordered" evidence="12">
    <location>
        <begin position="102"/>
        <end position="128"/>
    </location>
</feature>
<dbReference type="InterPro" id="IPR001841">
    <property type="entry name" value="Znf_RING"/>
</dbReference>
<comment type="catalytic activity">
    <reaction evidence="1">
        <text>[E2 ubiquitin-conjugating enzyme]-S-ubiquitinyl-L-cysteine + [acceptor protein]-L-lysine = [E2 ubiquitin-conjugating enzyme]-L-cysteine + [acceptor protein]-N(6)-ubiquitinyl-L-lysine.</text>
        <dbReference type="EC" id="2.3.2.31"/>
    </reaction>
</comment>
<protein>
    <recommendedName>
        <fullName evidence="3">RBR-type E3 ubiquitin transferase</fullName>
        <ecNumber evidence="3">2.3.2.31</ecNumber>
    </recommendedName>
</protein>
<dbReference type="CDD" id="cd23820">
    <property type="entry name" value="RWD_RNF14"/>
    <property type="match status" value="1"/>
</dbReference>
<keyword evidence="5" id="KW-0479">Metal-binding</keyword>
<dbReference type="AlphaFoldDB" id="A0A5C3F473"/>
<feature type="compositionally biased region" description="Low complexity" evidence="12">
    <location>
        <begin position="385"/>
        <end position="400"/>
    </location>
</feature>
<keyword evidence="4" id="KW-0808">Transferase</keyword>
<dbReference type="InterPro" id="IPR031127">
    <property type="entry name" value="E3_UB_ligase_RBR"/>
</dbReference>
<dbReference type="InterPro" id="IPR013083">
    <property type="entry name" value="Znf_RING/FYVE/PHD"/>
</dbReference>
<dbReference type="PROSITE" id="PS51873">
    <property type="entry name" value="TRIAD"/>
    <property type="match status" value="1"/>
</dbReference>
<keyword evidence="7 11" id="KW-0863">Zinc-finger</keyword>
<evidence type="ECO:0000256" key="8">
    <source>
        <dbReference type="ARBA" id="ARBA00022786"/>
    </source>
</evidence>
<feature type="region of interest" description="Disordered" evidence="12">
    <location>
        <begin position="1"/>
        <end position="23"/>
    </location>
</feature>
<feature type="domain" description="RING-type" evidence="13">
    <location>
        <begin position="292"/>
        <end position="339"/>
    </location>
</feature>
<evidence type="ECO:0000256" key="12">
    <source>
        <dbReference type="SAM" id="MobiDB-lite"/>
    </source>
</evidence>
<dbReference type="InterPro" id="IPR044066">
    <property type="entry name" value="TRIAD_supradom"/>
</dbReference>
<evidence type="ECO:0000256" key="4">
    <source>
        <dbReference type="ARBA" id="ARBA00022679"/>
    </source>
</evidence>
<evidence type="ECO:0000313" key="15">
    <source>
        <dbReference type="EMBL" id="SPO38477.1"/>
    </source>
</evidence>
<keyword evidence="16" id="KW-1185">Reference proteome</keyword>
<dbReference type="Gene3D" id="3.30.40.10">
    <property type="entry name" value="Zinc/RING finger domain, C3HC4 (zinc finger)"/>
    <property type="match status" value="1"/>
</dbReference>
<dbReference type="InterPro" id="IPR047548">
    <property type="entry name" value="Rcat_RBR_RNF14"/>
</dbReference>
<reference evidence="15 16" key="1">
    <citation type="submission" date="2018-03" db="EMBL/GenBank/DDBJ databases">
        <authorList>
            <person name="Guldener U."/>
        </authorList>
    </citation>
    <scope>NUCLEOTIDE SEQUENCE [LARGE SCALE GENOMIC DNA]</scope>
    <source>
        <strain evidence="15 16">DAOM196992</strain>
    </source>
</reference>
<evidence type="ECO:0000256" key="2">
    <source>
        <dbReference type="ARBA" id="ARBA00004906"/>
    </source>
</evidence>